<evidence type="ECO:0000313" key="8">
    <source>
        <dbReference type="EMBL" id="QHU09351.1"/>
    </source>
</evidence>
<evidence type="ECO:0000256" key="3">
    <source>
        <dbReference type="ARBA" id="ARBA00022630"/>
    </source>
</evidence>
<dbReference type="EMBL" id="MN740709">
    <property type="protein sequence ID" value="QHU09351.1"/>
    <property type="molecule type" value="Genomic_DNA"/>
</dbReference>
<feature type="domain" description="ERV/ALR sulfhydryl oxidase" evidence="7">
    <location>
        <begin position="1"/>
        <end position="100"/>
    </location>
</feature>
<accession>A0A6C0JWP8</accession>
<keyword evidence="3" id="KW-0285">Flavoprotein</keyword>
<evidence type="ECO:0000259" key="7">
    <source>
        <dbReference type="PROSITE" id="PS51324"/>
    </source>
</evidence>
<organism evidence="8">
    <name type="scientific">viral metagenome</name>
    <dbReference type="NCBI Taxonomy" id="1070528"/>
    <lineage>
        <taxon>unclassified sequences</taxon>
        <taxon>metagenomes</taxon>
        <taxon>organismal metagenomes</taxon>
    </lineage>
</organism>
<protein>
    <recommendedName>
        <fullName evidence="2">thiol oxidase</fullName>
        <ecNumber evidence="2">1.8.3.2</ecNumber>
    </recommendedName>
</protein>
<dbReference type="GO" id="GO:0016972">
    <property type="term" value="F:thiol oxidase activity"/>
    <property type="evidence" value="ECO:0007669"/>
    <property type="project" value="UniProtKB-EC"/>
</dbReference>
<evidence type="ECO:0000256" key="1">
    <source>
        <dbReference type="ARBA" id="ARBA00001974"/>
    </source>
</evidence>
<evidence type="ECO:0000256" key="5">
    <source>
        <dbReference type="ARBA" id="ARBA00023002"/>
    </source>
</evidence>
<evidence type="ECO:0000256" key="4">
    <source>
        <dbReference type="ARBA" id="ARBA00022827"/>
    </source>
</evidence>
<dbReference type="InterPro" id="IPR017905">
    <property type="entry name" value="ERV/ALR_sulphydryl_oxidase"/>
</dbReference>
<dbReference type="InterPro" id="IPR036774">
    <property type="entry name" value="ERV/ALR_sulphydryl_oxid_sf"/>
</dbReference>
<keyword evidence="6" id="KW-1015">Disulfide bond</keyword>
<reference evidence="8" key="1">
    <citation type="journal article" date="2020" name="Nature">
        <title>Giant virus diversity and host interactions through global metagenomics.</title>
        <authorList>
            <person name="Schulz F."/>
            <person name="Roux S."/>
            <person name="Paez-Espino D."/>
            <person name="Jungbluth S."/>
            <person name="Walsh D.A."/>
            <person name="Denef V.J."/>
            <person name="McMahon K.D."/>
            <person name="Konstantinidis K.T."/>
            <person name="Eloe-Fadrosh E.A."/>
            <person name="Kyrpides N.C."/>
            <person name="Woyke T."/>
        </authorList>
    </citation>
    <scope>NUCLEOTIDE SEQUENCE</scope>
    <source>
        <strain evidence="8">GVMAG-S-1074260-58</strain>
    </source>
</reference>
<dbReference type="Pfam" id="PF04777">
    <property type="entry name" value="Evr1_Alr"/>
    <property type="match status" value="1"/>
</dbReference>
<comment type="cofactor">
    <cofactor evidence="1">
        <name>FAD</name>
        <dbReference type="ChEBI" id="CHEBI:57692"/>
    </cofactor>
</comment>
<evidence type="ECO:0000256" key="2">
    <source>
        <dbReference type="ARBA" id="ARBA00012512"/>
    </source>
</evidence>
<keyword evidence="5" id="KW-0560">Oxidoreductase</keyword>
<proteinExistence type="predicted"/>
<dbReference type="AlphaFoldDB" id="A0A6C0JWP8"/>
<dbReference type="PROSITE" id="PS51324">
    <property type="entry name" value="ERV_ALR"/>
    <property type="match status" value="1"/>
</dbReference>
<dbReference type="EC" id="1.8.3.2" evidence="2"/>
<name>A0A6C0JWP8_9ZZZZ</name>
<keyword evidence="4" id="KW-0274">FAD</keyword>
<evidence type="ECO:0000256" key="6">
    <source>
        <dbReference type="ARBA" id="ARBA00023157"/>
    </source>
</evidence>
<dbReference type="Gene3D" id="1.20.120.310">
    <property type="entry name" value="ERV/ALR sulfhydryl oxidase domain"/>
    <property type="match status" value="1"/>
</dbReference>
<dbReference type="SUPFAM" id="SSF69000">
    <property type="entry name" value="FAD-dependent thiol oxidase"/>
    <property type="match status" value="1"/>
</dbReference>
<sequence>MVSKVIWGRATWNFIHHMVNGLNEERTDLIQPILNIIRNICRNLPCPECSDHATILLNRLNLNSIKTKRDLVRCMYEFHNKVNVRIKTHEITIEEHDIHYKNVNIQLAFMEWKRIMQMRITGNRMLLYFISKSRLISDVTTFLNTNVFAFKLIN</sequence>